<dbReference type="RefSeq" id="XP_023630799.1">
    <property type="nucleotide sequence ID" value="XM_023775031.1"/>
</dbReference>
<keyword evidence="2" id="KW-1185">Reference proteome</keyword>
<reference evidence="1 2" key="1">
    <citation type="submission" date="2016-03" db="EMBL/GenBank/DDBJ databases">
        <authorList>
            <person name="Ploux O."/>
        </authorList>
    </citation>
    <scope>NUCLEOTIDE SEQUENCE [LARGE SCALE GENOMIC DNA]</scope>
    <source>
        <strain evidence="1 2">URUG2</strain>
    </source>
</reference>
<sequence>MSASDTTTIGIFKAKRSTTASDKSASYRVFHTPELLENILLKTMELPTWSRTALGLAHLDKTLKLTIWDRKSVCSQMKTLLLSQRVCMAFRRIIQRSIHLQRELWLLPPATPLGFIRLNPLFSADKYAYSIRNQVPFTKITVCSTPHSQTSMHLNHHMWEERPGSWQKMRVTWSEEWESYINYSKRDSHSHDLQFTMQFPGCPTADDVVEKIKLQMKLACPQKGHADMFG</sequence>
<dbReference type="EMBL" id="FJUY01000019">
    <property type="protein sequence ID" value="CZT24075.1"/>
    <property type="molecule type" value="Genomic_DNA"/>
</dbReference>
<evidence type="ECO:0000313" key="1">
    <source>
        <dbReference type="EMBL" id="CZT24075.1"/>
    </source>
</evidence>
<organism evidence="1 2">
    <name type="scientific">Ramularia collo-cygni</name>
    <dbReference type="NCBI Taxonomy" id="112498"/>
    <lineage>
        <taxon>Eukaryota</taxon>
        <taxon>Fungi</taxon>
        <taxon>Dikarya</taxon>
        <taxon>Ascomycota</taxon>
        <taxon>Pezizomycotina</taxon>
        <taxon>Dothideomycetes</taxon>
        <taxon>Dothideomycetidae</taxon>
        <taxon>Mycosphaerellales</taxon>
        <taxon>Mycosphaerellaceae</taxon>
        <taxon>Ramularia</taxon>
    </lineage>
</organism>
<name>A0A2D3VE41_9PEZI</name>
<dbReference type="AlphaFoldDB" id="A0A2D3VE41"/>
<dbReference type="GeneID" id="35604853"/>
<protein>
    <submittedName>
        <fullName evidence="1">Uncharacterized protein</fullName>
    </submittedName>
</protein>
<accession>A0A2D3VE41</accession>
<dbReference type="Proteomes" id="UP000225277">
    <property type="component" value="Unassembled WGS sequence"/>
</dbReference>
<gene>
    <name evidence="1" type="ORF">RCC_09792</name>
</gene>
<dbReference type="OrthoDB" id="3800738at2759"/>
<proteinExistence type="predicted"/>
<evidence type="ECO:0000313" key="2">
    <source>
        <dbReference type="Proteomes" id="UP000225277"/>
    </source>
</evidence>